<protein>
    <submittedName>
        <fullName evidence="1">Uncharacterized protein</fullName>
    </submittedName>
</protein>
<name>A0ABY7AEI4_9FIRM</name>
<sequence>MRIEFVEALLMSRQDSKITVNIFSCRGGEGFRACQTIERACINKQDFSAGLEIKDKKDGDAIVKIGYSRLRDVGIMELGDLILTFTYDTVRIELAIKKKNINCQKQVQ</sequence>
<evidence type="ECO:0000313" key="1">
    <source>
        <dbReference type="EMBL" id="WAJ24799.1"/>
    </source>
</evidence>
<organism evidence="1 2">
    <name type="scientific">Lacrimispora xylanolytica</name>
    <dbReference type="NCBI Taxonomy" id="29375"/>
    <lineage>
        <taxon>Bacteria</taxon>
        <taxon>Bacillati</taxon>
        <taxon>Bacillota</taxon>
        <taxon>Clostridia</taxon>
        <taxon>Lachnospirales</taxon>
        <taxon>Lachnospiraceae</taxon>
        <taxon>Lacrimispora</taxon>
    </lineage>
</organism>
<dbReference type="Proteomes" id="UP001163115">
    <property type="component" value="Chromosome"/>
</dbReference>
<dbReference type="RefSeq" id="WP_024837073.1">
    <property type="nucleotide sequence ID" value="NZ_CP113524.1"/>
</dbReference>
<evidence type="ECO:0000313" key="2">
    <source>
        <dbReference type="Proteomes" id="UP001163115"/>
    </source>
</evidence>
<gene>
    <name evidence="1" type="ORF">OW255_04640</name>
</gene>
<dbReference type="EMBL" id="CP113524">
    <property type="protein sequence ID" value="WAJ24799.1"/>
    <property type="molecule type" value="Genomic_DNA"/>
</dbReference>
<keyword evidence="2" id="KW-1185">Reference proteome</keyword>
<reference evidence="1" key="1">
    <citation type="submission" date="2022-11" db="EMBL/GenBank/DDBJ databases">
        <title>Lacrimispora xylanolytica sy1, complete genome.</title>
        <authorList>
            <person name="Choi S."/>
        </authorList>
    </citation>
    <scope>NUCLEOTIDE SEQUENCE</scope>
    <source>
        <strain evidence="1">Sy1</strain>
    </source>
</reference>
<accession>A0ABY7AEI4</accession>
<proteinExistence type="predicted"/>